<comment type="caution">
    <text evidence="2">The sequence shown here is derived from an EMBL/GenBank/DDBJ whole genome shotgun (WGS) entry which is preliminary data.</text>
</comment>
<dbReference type="AlphaFoldDB" id="A0AAN9CPP8"/>
<evidence type="ECO:0008006" key="4">
    <source>
        <dbReference type="Google" id="ProtNLM"/>
    </source>
</evidence>
<sequence length="163" mass="18658">MIEVQSQQGVVLAIVSLACLGCVYALCLRCRKKSNMQQEDNDLYDQDPFNLDGKFDDNRQSNTVIRPNQRETPSTSRQSMANIPTNTSDRHWSYQNLTDVQHGILEPTYVDPIPNSLYANDDDADTYQNVFPTKDVQHDSDCSYENLKNESEEESEYVNAPRK</sequence>
<name>A0AAN9CPP8_9TELE</name>
<evidence type="ECO:0000256" key="1">
    <source>
        <dbReference type="SAM" id="MobiDB-lite"/>
    </source>
</evidence>
<feature type="region of interest" description="Disordered" evidence="1">
    <location>
        <begin position="38"/>
        <end position="90"/>
    </location>
</feature>
<dbReference type="Proteomes" id="UP001364617">
    <property type="component" value="Unassembled WGS sequence"/>
</dbReference>
<evidence type="ECO:0000313" key="3">
    <source>
        <dbReference type="Proteomes" id="UP001364617"/>
    </source>
</evidence>
<feature type="compositionally biased region" description="Polar residues" evidence="1">
    <location>
        <begin position="60"/>
        <end position="90"/>
    </location>
</feature>
<organism evidence="2 3">
    <name type="scientific">Phoxinus phoxinus</name>
    <name type="common">Eurasian minnow</name>
    <dbReference type="NCBI Taxonomy" id="58324"/>
    <lineage>
        <taxon>Eukaryota</taxon>
        <taxon>Metazoa</taxon>
        <taxon>Chordata</taxon>
        <taxon>Craniata</taxon>
        <taxon>Vertebrata</taxon>
        <taxon>Euteleostomi</taxon>
        <taxon>Actinopterygii</taxon>
        <taxon>Neopterygii</taxon>
        <taxon>Teleostei</taxon>
        <taxon>Ostariophysi</taxon>
        <taxon>Cypriniformes</taxon>
        <taxon>Leuciscidae</taxon>
        <taxon>Phoxininae</taxon>
        <taxon>Phoxinus</taxon>
    </lineage>
</organism>
<gene>
    <name evidence="2" type="ORF">R3I93_014655</name>
</gene>
<dbReference type="EMBL" id="JAYKXH010000015">
    <property type="protein sequence ID" value="KAK7143560.1"/>
    <property type="molecule type" value="Genomic_DNA"/>
</dbReference>
<keyword evidence="3" id="KW-1185">Reference proteome</keyword>
<reference evidence="2 3" key="1">
    <citation type="submission" date="2024-02" db="EMBL/GenBank/DDBJ databases">
        <title>Chromosome-level genome assembly of the Eurasian Minnow (Phoxinus phoxinus).</title>
        <authorList>
            <person name="Oriowo T.O."/>
            <person name="Martin S."/>
            <person name="Stange M."/>
            <person name="Chrysostomakis Y."/>
            <person name="Brown T."/>
            <person name="Winkler S."/>
            <person name="Kukowka S."/>
            <person name="Myers E.W."/>
            <person name="Bohne A."/>
        </authorList>
    </citation>
    <scope>NUCLEOTIDE SEQUENCE [LARGE SCALE GENOMIC DNA]</scope>
    <source>
        <strain evidence="2">ZFMK-TIS-60720</strain>
        <tissue evidence="2">Whole Organism</tissue>
    </source>
</reference>
<protein>
    <recommendedName>
        <fullName evidence="4">Linker for activation of T-cells family member 2</fullName>
    </recommendedName>
</protein>
<accession>A0AAN9CPP8</accession>
<evidence type="ECO:0000313" key="2">
    <source>
        <dbReference type="EMBL" id="KAK7143560.1"/>
    </source>
</evidence>
<proteinExistence type="predicted"/>